<organism evidence="2 3">
    <name type="scientific">Paenibacillus flagellatus</name>
    <dbReference type="NCBI Taxonomy" id="2211139"/>
    <lineage>
        <taxon>Bacteria</taxon>
        <taxon>Bacillati</taxon>
        <taxon>Bacillota</taxon>
        <taxon>Bacilli</taxon>
        <taxon>Bacillales</taxon>
        <taxon>Paenibacillaceae</taxon>
        <taxon>Paenibacillus</taxon>
    </lineage>
</organism>
<dbReference type="RefSeq" id="WP_110837919.1">
    <property type="nucleotide sequence ID" value="NZ_QJVJ01000001.1"/>
</dbReference>
<feature type="transmembrane region" description="Helical" evidence="1">
    <location>
        <begin position="6"/>
        <end position="25"/>
    </location>
</feature>
<keyword evidence="1" id="KW-0812">Transmembrane</keyword>
<name>A0A2V5KBP7_9BACL</name>
<reference evidence="2 3" key="1">
    <citation type="submission" date="2018-05" db="EMBL/GenBank/DDBJ databases">
        <title>Paenibacillus flagellatus sp. nov., isolated from selenium mineral soil.</title>
        <authorList>
            <person name="Dai X."/>
        </authorList>
    </citation>
    <scope>NUCLEOTIDE SEQUENCE [LARGE SCALE GENOMIC DNA]</scope>
    <source>
        <strain evidence="2 3">DXL2</strain>
    </source>
</reference>
<feature type="transmembrane region" description="Helical" evidence="1">
    <location>
        <begin position="46"/>
        <end position="65"/>
    </location>
</feature>
<keyword evidence="1" id="KW-1133">Transmembrane helix</keyword>
<evidence type="ECO:0000313" key="3">
    <source>
        <dbReference type="Proteomes" id="UP000247476"/>
    </source>
</evidence>
<protein>
    <submittedName>
        <fullName evidence="2">Uncharacterized protein</fullName>
    </submittedName>
</protein>
<dbReference type="InterPro" id="IPR049971">
    <property type="entry name" value="CLC_0170-like"/>
</dbReference>
<dbReference type="EMBL" id="QJVJ01000001">
    <property type="protein sequence ID" value="PYI56878.1"/>
    <property type="molecule type" value="Genomic_DNA"/>
</dbReference>
<comment type="caution">
    <text evidence="2">The sequence shown here is derived from an EMBL/GenBank/DDBJ whole genome shotgun (WGS) entry which is preliminary data.</text>
</comment>
<accession>A0A2V5KBP7</accession>
<keyword evidence="3" id="KW-1185">Reference proteome</keyword>
<dbReference type="OrthoDB" id="2897521at2"/>
<dbReference type="AlphaFoldDB" id="A0A2V5KBP7"/>
<dbReference type="Proteomes" id="UP000247476">
    <property type="component" value="Unassembled WGS sequence"/>
</dbReference>
<proteinExistence type="predicted"/>
<evidence type="ECO:0000313" key="2">
    <source>
        <dbReference type="EMBL" id="PYI56878.1"/>
    </source>
</evidence>
<keyword evidence="1" id="KW-0472">Membrane</keyword>
<sequence length="70" mass="8250">MNANSYIGYLNYIVFLFLASGLFIVSFDVRHYKDNRMPKERRAAAISGWMNLVLGAVVYIGSWLYKKYFW</sequence>
<gene>
    <name evidence="2" type="ORF">DLM86_00035</name>
</gene>
<evidence type="ECO:0000256" key="1">
    <source>
        <dbReference type="SAM" id="Phobius"/>
    </source>
</evidence>
<dbReference type="NCBIfam" id="NF042414">
    <property type="entry name" value="CLC_0170_fam"/>
    <property type="match status" value="1"/>
</dbReference>